<reference evidence="1 2" key="1">
    <citation type="journal article" date="2020" name="Cell">
        <title>Large-Scale Comparative Analyses of Tick Genomes Elucidate Their Genetic Diversity and Vector Capacities.</title>
        <authorList>
            <consortium name="Tick Genome and Microbiome Consortium (TIGMIC)"/>
            <person name="Jia N."/>
            <person name="Wang J."/>
            <person name="Shi W."/>
            <person name="Du L."/>
            <person name="Sun Y."/>
            <person name="Zhan W."/>
            <person name="Jiang J.F."/>
            <person name="Wang Q."/>
            <person name="Zhang B."/>
            <person name="Ji P."/>
            <person name="Bell-Sakyi L."/>
            <person name="Cui X.M."/>
            <person name="Yuan T.T."/>
            <person name="Jiang B.G."/>
            <person name="Yang W.F."/>
            <person name="Lam T.T."/>
            <person name="Chang Q.C."/>
            <person name="Ding S.J."/>
            <person name="Wang X.J."/>
            <person name="Zhu J.G."/>
            <person name="Ruan X.D."/>
            <person name="Zhao L."/>
            <person name="Wei J.T."/>
            <person name="Ye R.Z."/>
            <person name="Que T.C."/>
            <person name="Du C.H."/>
            <person name="Zhou Y.H."/>
            <person name="Cheng J.X."/>
            <person name="Dai P.F."/>
            <person name="Guo W.B."/>
            <person name="Han X.H."/>
            <person name="Huang E.J."/>
            <person name="Li L.F."/>
            <person name="Wei W."/>
            <person name="Gao Y.C."/>
            <person name="Liu J.Z."/>
            <person name="Shao H.Z."/>
            <person name="Wang X."/>
            <person name="Wang C.C."/>
            <person name="Yang T.C."/>
            <person name="Huo Q.B."/>
            <person name="Li W."/>
            <person name="Chen H.Y."/>
            <person name="Chen S.E."/>
            <person name="Zhou L.G."/>
            <person name="Ni X.B."/>
            <person name="Tian J.H."/>
            <person name="Sheng Y."/>
            <person name="Liu T."/>
            <person name="Pan Y.S."/>
            <person name="Xia L.Y."/>
            <person name="Li J."/>
            <person name="Zhao F."/>
            <person name="Cao W.C."/>
        </authorList>
    </citation>
    <scope>NUCLEOTIDE SEQUENCE [LARGE SCALE GENOMIC DNA]</scope>
    <source>
        <strain evidence="1">Iper-2018</strain>
    </source>
</reference>
<comment type="caution">
    <text evidence="1">The sequence shown here is derived from an EMBL/GenBank/DDBJ whole genome shotgun (WGS) entry which is preliminary data.</text>
</comment>
<organism evidence="1 2">
    <name type="scientific">Ixodes persulcatus</name>
    <name type="common">Taiga tick</name>
    <dbReference type="NCBI Taxonomy" id="34615"/>
    <lineage>
        <taxon>Eukaryota</taxon>
        <taxon>Metazoa</taxon>
        <taxon>Ecdysozoa</taxon>
        <taxon>Arthropoda</taxon>
        <taxon>Chelicerata</taxon>
        <taxon>Arachnida</taxon>
        <taxon>Acari</taxon>
        <taxon>Parasitiformes</taxon>
        <taxon>Ixodida</taxon>
        <taxon>Ixodoidea</taxon>
        <taxon>Ixodidae</taxon>
        <taxon>Ixodinae</taxon>
        <taxon>Ixodes</taxon>
    </lineage>
</organism>
<gene>
    <name evidence="1" type="ORF">HPB47_013768</name>
</gene>
<dbReference type="Proteomes" id="UP000805193">
    <property type="component" value="Unassembled WGS sequence"/>
</dbReference>
<protein>
    <submittedName>
        <fullName evidence="1">Uncharacterized protein</fullName>
    </submittedName>
</protein>
<sequence length="327" mass="37161">MPRDTRLPTFHLLSEGASLRRASESVVSRWTPKTPLTCPEGRPRTISLPLRPPRQMVMQECDDGGIKLDSSSYRSVCQDLNGVKTMLLKLKRVLQDVRDLLFLARGWFVRRHRPSAGSVGEGWLRKPFPSARTFSQRRVKNSAETLNPFDVTNTKNFFYHALANSDPPAGFTSTPTGDTPEFHHMDASELLQENIDLKRQLILRQQQLEDKDRTIHLLQQQMTKYMNIASTEKEPGRANAAVQTERPKFLQNVSSSSDDSSSGRLVSSKMKSSFEEHLKTNSVCHASFQNKIEDVSKSLCNITQALRLHSSKPRQLNRSRSNWELLS</sequence>
<dbReference type="EMBL" id="JABSTQ010002007">
    <property type="protein sequence ID" value="KAG0444461.1"/>
    <property type="molecule type" value="Genomic_DNA"/>
</dbReference>
<keyword evidence="2" id="KW-1185">Reference proteome</keyword>
<evidence type="ECO:0000313" key="2">
    <source>
        <dbReference type="Proteomes" id="UP000805193"/>
    </source>
</evidence>
<proteinExistence type="predicted"/>
<evidence type="ECO:0000313" key="1">
    <source>
        <dbReference type="EMBL" id="KAG0444461.1"/>
    </source>
</evidence>
<accession>A0AC60QXP7</accession>
<name>A0AC60QXP7_IXOPE</name>